<evidence type="ECO:0000256" key="1">
    <source>
        <dbReference type="SAM" id="MobiDB-lite"/>
    </source>
</evidence>
<dbReference type="AlphaFoldDB" id="A8N3D9"/>
<dbReference type="EMBL" id="AACS02000001">
    <property type="protein sequence ID" value="EAU92424.1"/>
    <property type="molecule type" value="Genomic_DNA"/>
</dbReference>
<evidence type="ECO:0000313" key="3">
    <source>
        <dbReference type="EMBL" id="EAU92424.1"/>
    </source>
</evidence>
<dbReference type="OMA" id="LAWWIEG"/>
<name>A8N3D9_COPC7</name>
<feature type="domain" description="Pyridoxamine 5'-phosphate oxidase Alr4036 family FMN-binding" evidence="2">
    <location>
        <begin position="7"/>
        <end position="110"/>
    </location>
</feature>
<evidence type="ECO:0000313" key="4">
    <source>
        <dbReference type="Proteomes" id="UP000001861"/>
    </source>
</evidence>
<dbReference type="GeneID" id="6005893"/>
<dbReference type="VEuPathDB" id="FungiDB:CC1G_00643"/>
<feature type="compositionally biased region" description="Basic and acidic residues" evidence="1">
    <location>
        <begin position="194"/>
        <end position="205"/>
    </location>
</feature>
<dbReference type="STRING" id="240176.A8N3D9"/>
<dbReference type="SUPFAM" id="SSF50475">
    <property type="entry name" value="FMN-binding split barrel"/>
    <property type="match status" value="1"/>
</dbReference>
<keyword evidence="4" id="KW-1185">Reference proteome</keyword>
<dbReference type="PANTHER" id="PTHR28243">
    <property type="entry name" value="AGL049CP"/>
    <property type="match status" value="1"/>
</dbReference>
<dbReference type="Pfam" id="PF12766">
    <property type="entry name" value="Pyridox_oxase_2"/>
    <property type="match status" value="1"/>
</dbReference>
<sequence>MATALAPKWKAALESAIAEFPKQTVLQLSTLDSQPSPFSLTVAPRVRSHIFRSFLSPPSQPNLPLIHTTTDIRTPKVDQITSNPHTPVEVAWWIEGRQQQFRIRGKAVIIGAPGDPRNGSFAHWRDVVRGAQSPGSDAANDGQSTGYLGLKSLTLSPSFDWEQQRISSFKAMSAHMKASWCRPVPGTPLEGGQEEAKKWPVRLEEPTPDSSDEDKKNWQVALNNFALVIIEPVFVDLVDLAVIPNRRFFYERDEKGNWEEKEVVP</sequence>
<dbReference type="Gene3D" id="2.30.110.10">
    <property type="entry name" value="Electron Transport, Fmn-binding Protein, Chain A"/>
    <property type="match status" value="1"/>
</dbReference>
<dbReference type="Proteomes" id="UP000001861">
    <property type="component" value="Unassembled WGS sequence"/>
</dbReference>
<dbReference type="InParanoid" id="A8N3D9"/>
<gene>
    <name evidence="3" type="ORF">CC1G_00643</name>
</gene>
<evidence type="ECO:0000259" key="2">
    <source>
        <dbReference type="Pfam" id="PF12766"/>
    </source>
</evidence>
<dbReference type="RefSeq" id="XP_001829464.1">
    <property type="nucleotide sequence ID" value="XM_001829412.2"/>
</dbReference>
<dbReference type="KEGG" id="cci:CC1G_00643"/>
<comment type="caution">
    <text evidence="3">The sequence shown here is derived from an EMBL/GenBank/DDBJ whole genome shotgun (WGS) entry which is preliminary data.</text>
</comment>
<reference evidence="3 4" key="1">
    <citation type="journal article" date="2010" name="Proc. Natl. Acad. Sci. U.S.A.">
        <title>Insights into evolution of multicellular fungi from the assembled chromosomes of the mushroom Coprinopsis cinerea (Coprinus cinereus).</title>
        <authorList>
            <person name="Stajich J.E."/>
            <person name="Wilke S.K."/>
            <person name="Ahren D."/>
            <person name="Au C.H."/>
            <person name="Birren B.W."/>
            <person name="Borodovsky M."/>
            <person name="Burns C."/>
            <person name="Canback B."/>
            <person name="Casselton L.A."/>
            <person name="Cheng C.K."/>
            <person name="Deng J."/>
            <person name="Dietrich F.S."/>
            <person name="Fargo D.C."/>
            <person name="Farman M.L."/>
            <person name="Gathman A.C."/>
            <person name="Goldberg J."/>
            <person name="Guigo R."/>
            <person name="Hoegger P.J."/>
            <person name="Hooker J.B."/>
            <person name="Huggins A."/>
            <person name="James T.Y."/>
            <person name="Kamada T."/>
            <person name="Kilaru S."/>
            <person name="Kodira C."/>
            <person name="Kues U."/>
            <person name="Kupfer D."/>
            <person name="Kwan H.S."/>
            <person name="Lomsadze A."/>
            <person name="Li W."/>
            <person name="Lilly W.W."/>
            <person name="Ma L.J."/>
            <person name="Mackey A.J."/>
            <person name="Manning G."/>
            <person name="Martin F."/>
            <person name="Muraguchi H."/>
            <person name="Natvig D.O."/>
            <person name="Palmerini H."/>
            <person name="Ramesh M.A."/>
            <person name="Rehmeyer C.J."/>
            <person name="Roe B.A."/>
            <person name="Shenoy N."/>
            <person name="Stanke M."/>
            <person name="Ter-Hovhannisyan V."/>
            <person name="Tunlid A."/>
            <person name="Velagapudi R."/>
            <person name="Vision T.J."/>
            <person name="Zeng Q."/>
            <person name="Zolan M.E."/>
            <person name="Pukkila P.J."/>
        </authorList>
    </citation>
    <scope>NUCLEOTIDE SEQUENCE [LARGE SCALE GENOMIC DNA]</scope>
    <source>
        <strain evidence="4">Okayama-7 / 130 / ATCC MYA-4618 / FGSC 9003</strain>
    </source>
</reference>
<dbReference type="InterPro" id="IPR012349">
    <property type="entry name" value="Split_barrel_FMN-bd"/>
</dbReference>
<organism evidence="3 4">
    <name type="scientific">Coprinopsis cinerea (strain Okayama-7 / 130 / ATCC MYA-4618 / FGSC 9003)</name>
    <name type="common">Inky cap fungus</name>
    <name type="synonym">Hormographiella aspergillata</name>
    <dbReference type="NCBI Taxonomy" id="240176"/>
    <lineage>
        <taxon>Eukaryota</taxon>
        <taxon>Fungi</taxon>
        <taxon>Dikarya</taxon>
        <taxon>Basidiomycota</taxon>
        <taxon>Agaricomycotina</taxon>
        <taxon>Agaricomycetes</taxon>
        <taxon>Agaricomycetidae</taxon>
        <taxon>Agaricales</taxon>
        <taxon>Agaricineae</taxon>
        <taxon>Psathyrellaceae</taxon>
        <taxon>Coprinopsis</taxon>
    </lineage>
</organism>
<accession>A8N3D9</accession>
<dbReference type="GO" id="GO:0010181">
    <property type="term" value="F:FMN binding"/>
    <property type="evidence" value="ECO:0007669"/>
    <property type="project" value="InterPro"/>
</dbReference>
<dbReference type="OrthoDB" id="434253at2759"/>
<dbReference type="InterPro" id="IPR024624">
    <property type="entry name" value="Pyridox_Oxase_Alr4036_FMN-bd"/>
</dbReference>
<proteinExistence type="predicted"/>
<protein>
    <recommendedName>
        <fullName evidence="2">Pyridoxamine 5'-phosphate oxidase Alr4036 family FMN-binding domain-containing protein</fullName>
    </recommendedName>
</protein>
<feature type="region of interest" description="Disordered" evidence="1">
    <location>
        <begin position="183"/>
        <end position="215"/>
    </location>
</feature>
<dbReference type="eggNOG" id="ENOG502S535">
    <property type="taxonomic scope" value="Eukaryota"/>
</dbReference>
<dbReference type="PANTHER" id="PTHR28243:SF1">
    <property type="entry name" value="PYRIDOXAMINE 5'-PHOSPHATE OXIDASE ALR4036 FAMILY FMN-BINDING DOMAIN-CONTAINING PROTEIN"/>
    <property type="match status" value="1"/>
</dbReference>